<dbReference type="EMBL" id="VUJU01008830">
    <property type="protein sequence ID" value="KAF0725222.1"/>
    <property type="molecule type" value="Genomic_DNA"/>
</dbReference>
<proteinExistence type="predicted"/>
<keyword evidence="2" id="KW-1185">Reference proteome</keyword>
<dbReference type="AlphaFoldDB" id="A0A6G0WE02"/>
<gene>
    <name evidence="1" type="ORF">FWK35_00022717</name>
</gene>
<comment type="caution">
    <text evidence="1">The sequence shown here is derived from an EMBL/GenBank/DDBJ whole genome shotgun (WGS) entry which is preliminary data.</text>
</comment>
<dbReference type="OrthoDB" id="6606173at2759"/>
<sequence length="102" mass="12522">MDVLTLYNILEDEADEELLLLANYFRDEKNEMFTERSREGCYNILVERRLIDNEYRFRAYFRVSFELFNYILDYIKDDIRRDPSNRVKRPISPEEKLALTLR</sequence>
<evidence type="ECO:0000313" key="1">
    <source>
        <dbReference type="EMBL" id="KAF0725222.1"/>
    </source>
</evidence>
<protein>
    <submittedName>
        <fullName evidence="1">Protein ANTAGONIST OF LIKE HETEROCHROMATIN PROTEIN 1-like</fullName>
    </submittedName>
</protein>
<evidence type="ECO:0000313" key="2">
    <source>
        <dbReference type="Proteomes" id="UP000478052"/>
    </source>
</evidence>
<dbReference type="Proteomes" id="UP000478052">
    <property type="component" value="Unassembled WGS sequence"/>
</dbReference>
<organism evidence="1 2">
    <name type="scientific">Aphis craccivora</name>
    <name type="common">Cowpea aphid</name>
    <dbReference type="NCBI Taxonomy" id="307492"/>
    <lineage>
        <taxon>Eukaryota</taxon>
        <taxon>Metazoa</taxon>
        <taxon>Ecdysozoa</taxon>
        <taxon>Arthropoda</taxon>
        <taxon>Hexapoda</taxon>
        <taxon>Insecta</taxon>
        <taxon>Pterygota</taxon>
        <taxon>Neoptera</taxon>
        <taxon>Paraneoptera</taxon>
        <taxon>Hemiptera</taxon>
        <taxon>Sternorrhyncha</taxon>
        <taxon>Aphidomorpha</taxon>
        <taxon>Aphidoidea</taxon>
        <taxon>Aphididae</taxon>
        <taxon>Aphidini</taxon>
        <taxon>Aphis</taxon>
        <taxon>Aphis</taxon>
    </lineage>
</organism>
<reference evidence="1 2" key="1">
    <citation type="submission" date="2019-08" db="EMBL/GenBank/DDBJ databases">
        <title>Whole genome of Aphis craccivora.</title>
        <authorList>
            <person name="Voronova N.V."/>
            <person name="Shulinski R.S."/>
            <person name="Bandarenka Y.V."/>
            <person name="Zhorov D.G."/>
            <person name="Warner D."/>
        </authorList>
    </citation>
    <scope>NUCLEOTIDE SEQUENCE [LARGE SCALE GENOMIC DNA]</scope>
    <source>
        <strain evidence="1">180601</strain>
        <tissue evidence="1">Whole Body</tissue>
    </source>
</reference>
<accession>A0A6G0WE02</accession>
<name>A0A6G0WE02_APHCR</name>